<feature type="transmembrane region" description="Helical" evidence="1">
    <location>
        <begin position="6"/>
        <end position="27"/>
    </location>
</feature>
<accession>A0A239YFE5</accession>
<keyword evidence="1" id="KW-1133">Transmembrane helix</keyword>
<name>A0A239YFE5_9FIRM</name>
<evidence type="ECO:0000313" key="3">
    <source>
        <dbReference type="Proteomes" id="UP000214973"/>
    </source>
</evidence>
<evidence type="ECO:0000313" key="2">
    <source>
        <dbReference type="EMBL" id="SNV57971.1"/>
    </source>
</evidence>
<sequence>MGTDNNIYSIIFILVGYIVIGCVYIWQRQLQPDFIFTDVITPSAVLQTVLSIGILLS</sequence>
<dbReference type="Proteomes" id="UP000214973">
    <property type="component" value="Chromosome 1"/>
</dbReference>
<dbReference type="KEGG" id="vrm:44547418_00326"/>
<proteinExistence type="predicted"/>
<evidence type="ECO:0000256" key="1">
    <source>
        <dbReference type="SAM" id="Phobius"/>
    </source>
</evidence>
<keyword evidence="1" id="KW-0472">Membrane</keyword>
<reference evidence="2 3" key="1">
    <citation type="submission" date="2017-06" db="EMBL/GenBank/DDBJ databases">
        <authorList>
            <consortium name="Pathogen Informatics"/>
        </authorList>
    </citation>
    <scope>NUCLEOTIDE SEQUENCE [LARGE SCALE GENOMIC DNA]</scope>
    <source>
        <strain evidence="2 3">NCTC12018</strain>
    </source>
</reference>
<feature type="transmembrane region" description="Helical" evidence="1">
    <location>
        <begin position="34"/>
        <end position="56"/>
    </location>
</feature>
<gene>
    <name evidence="2" type="ORF">SAMEA44547418_00326</name>
</gene>
<keyword evidence="1" id="KW-0812">Transmembrane</keyword>
<dbReference type="AlphaFoldDB" id="A0A239YFE5"/>
<dbReference type="EMBL" id="LT906470">
    <property type="protein sequence ID" value="SNV57971.1"/>
    <property type="molecule type" value="Genomic_DNA"/>
</dbReference>
<protein>
    <submittedName>
        <fullName evidence="2">Uncharacterized protein</fullName>
    </submittedName>
</protein>
<organism evidence="2 3">
    <name type="scientific">Veillonella rodentium</name>
    <dbReference type="NCBI Taxonomy" id="248315"/>
    <lineage>
        <taxon>Bacteria</taxon>
        <taxon>Bacillati</taxon>
        <taxon>Bacillota</taxon>
        <taxon>Negativicutes</taxon>
        <taxon>Veillonellales</taxon>
        <taxon>Veillonellaceae</taxon>
        <taxon>Veillonella</taxon>
    </lineage>
</organism>
<keyword evidence="3" id="KW-1185">Reference proteome</keyword>